<dbReference type="AlphaFoldDB" id="A0A0S2JZI1"/>
<dbReference type="RefSeq" id="WP_058029176.1">
    <property type="nucleotide sequence ID" value="NZ_CP013187.1"/>
</dbReference>
<dbReference type="PANTHER" id="PTHR42879:SF2">
    <property type="entry name" value="3-OXOACYL-[ACYL-CARRIER-PROTEIN] REDUCTASE FABG"/>
    <property type="match status" value="1"/>
</dbReference>
<dbReference type="EMBL" id="CP013187">
    <property type="protein sequence ID" value="ALO41436.1"/>
    <property type="molecule type" value="Genomic_DNA"/>
</dbReference>
<protein>
    <submittedName>
        <fullName evidence="2">Short-chain dehydrogenase</fullName>
    </submittedName>
</protein>
<dbReference type="STRING" id="161398.PP2015_918"/>
<dbReference type="OrthoDB" id="9800814at2"/>
<comment type="similarity">
    <text evidence="1">Belongs to the short-chain dehydrogenases/reductases (SDR) family.</text>
</comment>
<dbReference type="PATRIC" id="fig|161398.10.peg.934"/>
<proteinExistence type="inferred from homology"/>
<dbReference type="KEGG" id="pphe:PP2015_918"/>
<gene>
    <name evidence="2" type="ORF">PP2015_918</name>
</gene>
<evidence type="ECO:0000256" key="1">
    <source>
        <dbReference type="ARBA" id="ARBA00006484"/>
    </source>
</evidence>
<reference evidence="2 3" key="1">
    <citation type="submission" date="2015-11" db="EMBL/GenBank/DDBJ databases">
        <authorList>
            <person name="Zhang Y."/>
            <person name="Guo Z."/>
        </authorList>
    </citation>
    <scope>NUCLEOTIDE SEQUENCE [LARGE SCALE GENOMIC DNA]</scope>
    <source>
        <strain evidence="2 3">KCTC 12086</strain>
    </source>
</reference>
<dbReference type="InterPro" id="IPR036291">
    <property type="entry name" value="NAD(P)-bd_dom_sf"/>
</dbReference>
<dbReference type="Gene3D" id="3.40.50.720">
    <property type="entry name" value="NAD(P)-binding Rossmann-like Domain"/>
    <property type="match status" value="1"/>
</dbReference>
<dbReference type="InterPro" id="IPR050259">
    <property type="entry name" value="SDR"/>
</dbReference>
<evidence type="ECO:0000313" key="3">
    <source>
        <dbReference type="Proteomes" id="UP000061457"/>
    </source>
</evidence>
<dbReference type="PRINTS" id="PR00080">
    <property type="entry name" value="SDRFAMILY"/>
</dbReference>
<dbReference type="Pfam" id="PF13561">
    <property type="entry name" value="adh_short_C2"/>
    <property type="match status" value="1"/>
</dbReference>
<dbReference type="CDD" id="cd05233">
    <property type="entry name" value="SDR_c"/>
    <property type="match status" value="1"/>
</dbReference>
<name>A0A0S2JZI1_9GAMM</name>
<accession>A0A0S2JZI1</accession>
<sequence length="248" mass="26615">MIPYIKGQLTQGKTAVVTGANRGIGKAITETLLAHGCKVIAAVRDTHSAKLLFDYNPQLHFVELDLSQSDKVKSAVKEVRAISKSVDILINCAGIASGSLFQLTSIEDMKQLFEVNLFNQLLLSQQISRLMHRQKSGCIINILSSATHQIDKGTLAYGCTKSAFERASLSMALELADIGIRVNAIAPGVTLTDMADEMDQQAKTDLVSRSLLKKAASAQDIANTALFLCSDLSSHITGQVINVDGGLI</sequence>
<dbReference type="InterPro" id="IPR002347">
    <property type="entry name" value="SDR_fam"/>
</dbReference>
<dbReference type="SUPFAM" id="SSF51735">
    <property type="entry name" value="NAD(P)-binding Rossmann-fold domains"/>
    <property type="match status" value="1"/>
</dbReference>
<keyword evidence="3" id="KW-1185">Reference proteome</keyword>
<evidence type="ECO:0000313" key="2">
    <source>
        <dbReference type="EMBL" id="ALO41436.1"/>
    </source>
</evidence>
<organism evidence="2 3">
    <name type="scientific">Pseudoalteromonas phenolica</name>
    <dbReference type="NCBI Taxonomy" id="161398"/>
    <lineage>
        <taxon>Bacteria</taxon>
        <taxon>Pseudomonadati</taxon>
        <taxon>Pseudomonadota</taxon>
        <taxon>Gammaproteobacteria</taxon>
        <taxon>Alteromonadales</taxon>
        <taxon>Pseudoalteromonadaceae</taxon>
        <taxon>Pseudoalteromonas</taxon>
    </lineage>
</organism>
<dbReference type="FunFam" id="3.40.50.720:FF:000084">
    <property type="entry name" value="Short-chain dehydrogenase reductase"/>
    <property type="match status" value="1"/>
</dbReference>
<dbReference type="PANTHER" id="PTHR42879">
    <property type="entry name" value="3-OXOACYL-(ACYL-CARRIER-PROTEIN) REDUCTASE"/>
    <property type="match status" value="1"/>
</dbReference>
<dbReference type="PRINTS" id="PR00081">
    <property type="entry name" value="GDHRDH"/>
</dbReference>
<dbReference type="Proteomes" id="UP000061457">
    <property type="component" value="Chromosome I"/>
</dbReference>